<sequence length="87" mass="9864">MCYWYLMGYQKPPSERAGSSTDVRRGFEIRRVLADKIAPPRNHLAFQKIYFADYGPAPGKHQRRPQGATTAGTGLAQKTDPYIYISE</sequence>
<accession>A0AAV0VV28</accession>
<dbReference type="Proteomes" id="UP001160148">
    <property type="component" value="Unassembled WGS sequence"/>
</dbReference>
<evidence type="ECO:0000313" key="2">
    <source>
        <dbReference type="EMBL" id="CAI6346603.1"/>
    </source>
</evidence>
<gene>
    <name evidence="2" type="ORF">MEUPH1_LOCUS3496</name>
</gene>
<reference evidence="2 3" key="1">
    <citation type="submission" date="2023-01" db="EMBL/GenBank/DDBJ databases">
        <authorList>
            <person name="Whitehead M."/>
        </authorList>
    </citation>
    <scope>NUCLEOTIDE SEQUENCE [LARGE SCALE GENOMIC DNA]</scope>
</reference>
<protein>
    <submittedName>
        <fullName evidence="2">Uncharacterized protein</fullName>
    </submittedName>
</protein>
<feature type="region of interest" description="Disordered" evidence="1">
    <location>
        <begin position="57"/>
        <end position="80"/>
    </location>
</feature>
<keyword evidence="3" id="KW-1185">Reference proteome</keyword>
<organism evidence="2 3">
    <name type="scientific">Macrosiphum euphorbiae</name>
    <name type="common">potato aphid</name>
    <dbReference type="NCBI Taxonomy" id="13131"/>
    <lineage>
        <taxon>Eukaryota</taxon>
        <taxon>Metazoa</taxon>
        <taxon>Ecdysozoa</taxon>
        <taxon>Arthropoda</taxon>
        <taxon>Hexapoda</taxon>
        <taxon>Insecta</taxon>
        <taxon>Pterygota</taxon>
        <taxon>Neoptera</taxon>
        <taxon>Paraneoptera</taxon>
        <taxon>Hemiptera</taxon>
        <taxon>Sternorrhyncha</taxon>
        <taxon>Aphidomorpha</taxon>
        <taxon>Aphidoidea</taxon>
        <taxon>Aphididae</taxon>
        <taxon>Macrosiphini</taxon>
        <taxon>Macrosiphum</taxon>
    </lineage>
</organism>
<evidence type="ECO:0000256" key="1">
    <source>
        <dbReference type="SAM" id="MobiDB-lite"/>
    </source>
</evidence>
<comment type="caution">
    <text evidence="2">The sequence shown here is derived from an EMBL/GenBank/DDBJ whole genome shotgun (WGS) entry which is preliminary data.</text>
</comment>
<dbReference type="EMBL" id="CARXXK010000001">
    <property type="protein sequence ID" value="CAI6346603.1"/>
    <property type="molecule type" value="Genomic_DNA"/>
</dbReference>
<dbReference type="AlphaFoldDB" id="A0AAV0VV28"/>
<proteinExistence type="predicted"/>
<evidence type="ECO:0000313" key="3">
    <source>
        <dbReference type="Proteomes" id="UP001160148"/>
    </source>
</evidence>
<name>A0AAV0VV28_9HEMI</name>